<dbReference type="GO" id="GO:0016491">
    <property type="term" value="F:oxidoreductase activity"/>
    <property type="evidence" value="ECO:0007669"/>
    <property type="project" value="InterPro"/>
</dbReference>
<dbReference type="InterPro" id="IPR006963">
    <property type="entry name" value="Mopterin_OxRdtase_4Fe-4S_dom"/>
</dbReference>
<dbReference type="SUPFAM" id="SSF53706">
    <property type="entry name" value="Formate dehydrogenase/DMSO reductase, domains 1-3"/>
    <property type="match status" value="1"/>
</dbReference>
<reference evidence="5" key="1">
    <citation type="submission" date="2022-09" db="EMBL/GenBank/DDBJ databases">
        <title>Characterization of three MwoI isoschizomers from sequenced genome and metagenomes.</title>
        <authorList>
            <person name="Fomenkov A."/>
            <person name="Xu S.Y."/>
            <person name="Roberts R.J."/>
        </authorList>
    </citation>
    <scope>NUCLEOTIDE SEQUENCE</scope>
    <source>
        <strain evidence="5">DSM 2970</strain>
    </source>
</reference>
<dbReference type="GO" id="GO:0046872">
    <property type="term" value="F:metal ion binding"/>
    <property type="evidence" value="ECO:0007669"/>
    <property type="project" value="UniProtKB-KW"/>
</dbReference>
<dbReference type="RefSeq" id="WP_261599648.1">
    <property type="nucleotide sequence ID" value="NZ_CP104550.1"/>
</dbReference>
<dbReference type="GeneID" id="75105713"/>
<feature type="domain" description="4Fe-4S Mo/W bis-MGD-type" evidence="4">
    <location>
        <begin position="1"/>
        <end position="49"/>
    </location>
</feature>
<evidence type="ECO:0000256" key="3">
    <source>
        <dbReference type="ARBA" id="ARBA00023014"/>
    </source>
</evidence>
<dbReference type="PROSITE" id="PS51669">
    <property type="entry name" value="4FE4S_MOW_BIS_MGD"/>
    <property type="match status" value="1"/>
</dbReference>
<protein>
    <recommendedName>
        <fullName evidence="4">4Fe-4S Mo/W bis-MGD-type domain-containing protein</fullName>
    </recommendedName>
</protein>
<dbReference type="Gene3D" id="2.20.25.90">
    <property type="entry name" value="ADC-like domains"/>
    <property type="match status" value="1"/>
</dbReference>
<accession>A0A9E7RUF7</accession>
<organism evidence="5">
    <name type="scientific">Methanothermobacter wolfeii</name>
    <name type="common">Methanobacterium wolfei</name>
    <dbReference type="NCBI Taxonomy" id="145261"/>
    <lineage>
        <taxon>Archaea</taxon>
        <taxon>Methanobacteriati</taxon>
        <taxon>Methanobacteriota</taxon>
        <taxon>Methanomada group</taxon>
        <taxon>Methanobacteria</taxon>
        <taxon>Methanobacteriales</taxon>
        <taxon>Methanobacteriaceae</taxon>
        <taxon>Methanothermobacter</taxon>
    </lineage>
</organism>
<evidence type="ECO:0000313" key="5">
    <source>
        <dbReference type="EMBL" id="UXH31845.1"/>
    </source>
</evidence>
<dbReference type="Proteomes" id="UP001065373">
    <property type="component" value="Chromosome"/>
</dbReference>
<keyword evidence="2" id="KW-0408">Iron</keyword>
<dbReference type="AlphaFoldDB" id="A0A9E7RUF7"/>
<sequence length="49" mass="5256">MKVFTTCTRDCPGACGLNVYVVNGRVKSITGSRLHPYSRGFSCSKASLS</sequence>
<evidence type="ECO:0000256" key="1">
    <source>
        <dbReference type="ARBA" id="ARBA00022723"/>
    </source>
</evidence>
<gene>
    <name evidence="5" type="ORF">N5910_00635</name>
</gene>
<proteinExistence type="predicted"/>
<name>A0A9E7RUF7_METWO</name>
<evidence type="ECO:0000259" key="4">
    <source>
        <dbReference type="PROSITE" id="PS51669"/>
    </source>
</evidence>
<keyword evidence="3" id="KW-0411">Iron-sulfur</keyword>
<dbReference type="Pfam" id="PF04879">
    <property type="entry name" value="Molybdop_Fe4S4"/>
    <property type="match status" value="1"/>
</dbReference>
<evidence type="ECO:0000256" key="2">
    <source>
        <dbReference type="ARBA" id="ARBA00023004"/>
    </source>
</evidence>
<keyword evidence="1" id="KW-0479">Metal-binding</keyword>
<dbReference type="SMART" id="SM00926">
    <property type="entry name" value="Molybdop_Fe4S4"/>
    <property type="match status" value="1"/>
</dbReference>
<dbReference type="GO" id="GO:0051536">
    <property type="term" value="F:iron-sulfur cluster binding"/>
    <property type="evidence" value="ECO:0007669"/>
    <property type="project" value="UniProtKB-KW"/>
</dbReference>
<dbReference type="EMBL" id="CP104550">
    <property type="protein sequence ID" value="UXH31845.1"/>
    <property type="molecule type" value="Genomic_DNA"/>
</dbReference>